<proteinExistence type="predicted"/>
<keyword evidence="3" id="KW-1133">Transmembrane helix</keyword>
<feature type="transmembrane region" description="Helical" evidence="3">
    <location>
        <begin position="66"/>
        <end position="85"/>
    </location>
</feature>
<organism evidence="4 5">
    <name type="scientific">Spirosoma profusum</name>
    <dbReference type="NCBI Taxonomy" id="2771354"/>
    <lineage>
        <taxon>Bacteria</taxon>
        <taxon>Pseudomonadati</taxon>
        <taxon>Bacteroidota</taxon>
        <taxon>Cytophagia</taxon>
        <taxon>Cytophagales</taxon>
        <taxon>Cytophagaceae</taxon>
        <taxon>Spirosoma</taxon>
    </lineage>
</organism>
<reference evidence="4" key="1">
    <citation type="submission" date="2020-09" db="EMBL/GenBank/DDBJ databases">
        <authorList>
            <person name="Kim M.K."/>
        </authorList>
    </citation>
    <scope>NUCLEOTIDE SEQUENCE</scope>
    <source>
        <strain evidence="4">BT702</strain>
    </source>
</reference>
<dbReference type="Proteomes" id="UP000598820">
    <property type="component" value="Unassembled WGS sequence"/>
</dbReference>
<name>A0A926Y1W1_9BACT</name>
<keyword evidence="3" id="KW-0812">Transmembrane</keyword>
<feature type="transmembrane region" description="Helical" evidence="3">
    <location>
        <begin position="38"/>
        <end position="59"/>
    </location>
</feature>
<comment type="caution">
    <text evidence="4">The sequence shown here is derived from an EMBL/GenBank/DDBJ whole genome shotgun (WGS) entry which is preliminary data.</text>
</comment>
<gene>
    <name evidence="4" type="ORF">IC229_06910</name>
</gene>
<accession>A0A926Y1W1</accession>
<evidence type="ECO:0000313" key="5">
    <source>
        <dbReference type="Proteomes" id="UP000598820"/>
    </source>
</evidence>
<evidence type="ECO:0000256" key="3">
    <source>
        <dbReference type="SAM" id="Phobius"/>
    </source>
</evidence>
<dbReference type="SUPFAM" id="SSF48403">
    <property type="entry name" value="Ankyrin repeat"/>
    <property type="match status" value="1"/>
</dbReference>
<keyword evidence="5" id="KW-1185">Reference proteome</keyword>
<dbReference type="PANTHER" id="PTHR24189:SF50">
    <property type="entry name" value="ANKYRIN REPEAT AND SOCS BOX PROTEIN 2"/>
    <property type="match status" value="1"/>
</dbReference>
<keyword evidence="2" id="KW-0040">ANK repeat</keyword>
<evidence type="ECO:0000256" key="2">
    <source>
        <dbReference type="ARBA" id="ARBA00023043"/>
    </source>
</evidence>
<dbReference type="SMART" id="SM00248">
    <property type="entry name" value="ANK"/>
    <property type="match status" value="4"/>
</dbReference>
<dbReference type="InterPro" id="IPR002110">
    <property type="entry name" value="Ankyrin_rpt"/>
</dbReference>
<dbReference type="Pfam" id="PF12796">
    <property type="entry name" value="Ank_2"/>
    <property type="match status" value="1"/>
</dbReference>
<dbReference type="Gene3D" id="1.25.40.20">
    <property type="entry name" value="Ankyrin repeat-containing domain"/>
    <property type="match status" value="1"/>
</dbReference>
<dbReference type="InterPro" id="IPR036770">
    <property type="entry name" value="Ankyrin_rpt-contain_sf"/>
</dbReference>
<evidence type="ECO:0000256" key="1">
    <source>
        <dbReference type="ARBA" id="ARBA00022737"/>
    </source>
</evidence>
<protein>
    <submittedName>
        <fullName evidence="4">Ankyrin repeat domain-containing protein</fullName>
    </submittedName>
</protein>
<dbReference type="InterPro" id="IPR050745">
    <property type="entry name" value="Multifunctional_regulatory"/>
</dbReference>
<keyword evidence="1" id="KW-0677">Repeat</keyword>
<sequence length="330" mass="36932">MLKIVTIVNWLAIAILGVLLAISYVFPTKGGDAAGRGMGEAILLFASIAFGVLLILNLLPFNWARYSAFSLLMLPVAFLVLNGVAKPVKDIVSAITYSKSDYDGSDYFSDKQCKAILSAIYDEDVVNVETLLREPVPHINDLDIQGEMTILDYTASHYSPYKQGWKKTRRIMELLIKAGATINSTNPKRTATHTTSVWNAPPYMLEFFLKRGADPNAIGENHVPILYHAIRAGGEDSIDKVKLLLDYGADCNVVETYDRYTENFSPVIFASSFGYWDVCWLLIQRGADKHYVAPNGSSVKSYVQYFEKEYKERNEQLPATFYHIKASVQP</sequence>
<keyword evidence="3" id="KW-0472">Membrane</keyword>
<dbReference type="EMBL" id="JACWZY010000004">
    <property type="protein sequence ID" value="MBD2700356.1"/>
    <property type="molecule type" value="Genomic_DNA"/>
</dbReference>
<dbReference type="PANTHER" id="PTHR24189">
    <property type="entry name" value="MYOTROPHIN"/>
    <property type="match status" value="1"/>
</dbReference>
<feature type="transmembrane region" description="Helical" evidence="3">
    <location>
        <begin position="7"/>
        <end position="26"/>
    </location>
</feature>
<dbReference type="RefSeq" id="WP_190886219.1">
    <property type="nucleotide sequence ID" value="NZ_JACWZY010000004.1"/>
</dbReference>
<dbReference type="AlphaFoldDB" id="A0A926Y1W1"/>
<evidence type="ECO:0000313" key="4">
    <source>
        <dbReference type="EMBL" id="MBD2700356.1"/>
    </source>
</evidence>